<dbReference type="Proteomes" id="UP000199647">
    <property type="component" value="Unassembled WGS sequence"/>
</dbReference>
<dbReference type="InterPro" id="IPR013785">
    <property type="entry name" value="Aldolase_TIM"/>
</dbReference>
<evidence type="ECO:0000256" key="5">
    <source>
        <dbReference type="ARBA" id="ARBA00013063"/>
    </source>
</evidence>
<dbReference type="PANTHER" id="PTHR30246">
    <property type="entry name" value="2-KETO-3-DEOXY-6-PHOSPHOGLUCONATE ALDOLASE"/>
    <property type="match status" value="1"/>
</dbReference>
<keyword evidence="6" id="KW-0456">Lyase</keyword>
<dbReference type="PANTHER" id="PTHR30246:SF1">
    <property type="entry name" value="2-DEHYDRO-3-DEOXY-6-PHOSPHOGALACTONATE ALDOLASE-RELATED"/>
    <property type="match status" value="1"/>
</dbReference>
<dbReference type="AlphaFoldDB" id="A0A1H9LXT1"/>
<keyword evidence="9" id="KW-1185">Reference proteome</keyword>
<keyword evidence="7" id="KW-0119">Carbohydrate metabolism</keyword>
<dbReference type="CDD" id="cd00452">
    <property type="entry name" value="KDPG_aldolase"/>
    <property type="match status" value="1"/>
</dbReference>
<reference evidence="8 9" key="1">
    <citation type="submission" date="2016-10" db="EMBL/GenBank/DDBJ databases">
        <authorList>
            <person name="de Groot N.N."/>
        </authorList>
    </citation>
    <scope>NUCLEOTIDE SEQUENCE [LARGE SCALE GENOMIC DNA]</scope>
    <source>
        <strain evidence="8 9">A52C2</strain>
    </source>
</reference>
<name>A0A1H9LXT1_9HYPH</name>
<dbReference type="NCBIfam" id="TIGR01182">
    <property type="entry name" value="eda"/>
    <property type="match status" value="1"/>
</dbReference>
<dbReference type="EMBL" id="FOFG01000012">
    <property type="protein sequence ID" value="SER16220.1"/>
    <property type="molecule type" value="Genomic_DNA"/>
</dbReference>
<comment type="subunit">
    <text evidence="4">Homotrimer.</text>
</comment>
<evidence type="ECO:0000256" key="7">
    <source>
        <dbReference type="ARBA" id="ARBA00023277"/>
    </source>
</evidence>
<protein>
    <recommendedName>
        <fullName evidence="5">2-dehydro-3-deoxy-phosphogluconate aldolase</fullName>
        <ecNumber evidence="5">4.1.2.14</ecNumber>
    </recommendedName>
</protein>
<dbReference type="Pfam" id="PF01081">
    <property type="entry name" value="Aldolase"/>
    <property type="match status" value="1"/>
</dbReference>
<evidence type="ECO:0000313" key="9">
    <source>
        <dbReference type="Proteomes" id="UP000199647"/>
    </source>
</evidence>
<comment type="catalytic activity">
    <reaction evidence="1">
        <text>2-dehydro-3-deoxy-6-phospho-D-gluconate = D-glyceraldehyde 3-phosphate + pyruvate</text>
        <dbReference type="Rhea" id="RHEA:17089"/>
        <dbReference type="ChEBI" id="CHEBI:15361"/>
        <dbReference type="ChEBI" id="CHEBI:57569"/>
        <dbReference type="ChEBI" id="CHEBI:59776"/>
        <dbReference type="EC" id="4.1.2.14"/>
    </reaction>
</comment>
<dbReference type="RefSeq" id="WP_092498009.1">
    <property type="nucleotide sequence ID" value="NZ_FOFG01000012.1"/>
</dbReference>
<comment type="pathway">
    <text evidence="2">Carbohydrate acid metabolism; 2-dehydro-3-deoxy-D-gluconate degradation; D-glyceraldehyde 3-phosphate and pyruvate from 2-dehydro-3-deoxy-D-gluconate: step 2/2.</text>
</comment>
<evidence type="ECO:0000256" key="2">
    <source>
        <dbReference type="ARBA" id="ARBA00004736"/>
    </source>
</evidence>
<evidence type="ECO:0000256" key="1">
    <source>
        <dbReference type="ARBA" id="ARBA00000654"/>
    </source>
</evidence>
<evidence type="ECO:0000256" key="6">
    <source>
        <dbReference type="ARBA" id="ARBA00023239"/>
    </source>
</evidence>
<gene>
    <name evidence="8" type="ORF">SAMN05216548_11260</name>
</gene>
<dbReference type="InterPro" id="IPR000887">
    <property type="entry name" value="Aldlse_KDPG_KHG"/>
</dbReference>
<accession>A0A1H9LXT1</accession>
<dbReference type="EC" id="4.1.2.14" evidence="5"/>
<dbReference type="NCBIfam" id="NF004673">
    <property type="entry name" value="PRK06015.1"/>
    <property type="match status" value="1"/>
</dbReference>
<dbReference type="NCBIfam" id="NF004325">
    <property type="entry name" value="PRK05718.1"/>
    <property type="match status" value="1"/>
</dbReference>
<dbReference type="Gene3D" id="3.20.20.70">
    <property type="entry name" value="Aldolase class I"/>
    <property type="match status" value="1"/>
</dbReference>
<dbReference type="STRING" id="1855383.SAMN05216548_11260"/>
<comment type="similarity">
    <text evidence="3">Belongs to the KHG/KDPG aldolase family.</text>
</comment>
<evidence type="ECO:0000256" key="4">
    <source>
        <dbReference type="ARBA" id="ARBA00011233"/>
    </source>
</evidence>
<dbReference type="OrthoDB" id="9805177at2"/>
<sequence>MSRNEAVEPILTAAPVVPVLIIEDVKSAVPLARALVAGGLPAIEITLRTPAAMDAIRAVAAEVEGAFPGAGTVLSRAQLSEAEKAGAKFAVSPGATDHILDAANEFNVPLLPGIATASEAMRLLEHGYRICKFFPAEQAGGVNYLKALSSPLPAIRFCPTGGVSLQNAPTYLALPNVICVGGSWVAPKEAVAAGDWGRIEELARAASQLRAAK</sequence>
<evidence type="ECO:0000313" key="8">
    <source>
        <dbReference type="EMBL" id="SER16220.1"/>
    </source>
</evidence>
<proteinExistence type="inferred from homology"/>
<dbReference type="PROSITE" id="PS00159">
    <property type="entry name" value="ALDOLASE_KDPG_KHG_1"/>
    <property type="match status" value="1"/>
</dbReference>
<evidence type="ECO:0000256" key="3">
    <source>
        <dbReference type="ARBA" id="ARBA00006906"/>
    </source>
</evidence>
<dbReference type="GO" id="GO:0008675">
    <property type="term" value="F:2-dehydro-3-deoxy-phosphogluconate aldolase activity"/>
    <property type="evidence" value="ECO:0007669"/>
    <property type="project" value="UniProtKB-EC"/>
</dbReference>
<dbReference type="InterPro" id="IPR031337">
    <property type="entry name" value="KDPG/KHG_AS_1"/>
</dbReference>
<organism evidence="8 9">
    <name type="scientific">Faunimonas pinastri</name>
    <dbReference type="NCBI Taxonomy" id="1855383"/>
    <lineage>
        <taxon>Bacteria</taxon>
        <taxon>Pseudomonadati</taxon>
        <taxon>Pseudomonadota</taxon>
        <taxon>Alphaproteobacteria</taxon>
        <taxon>Hyphomicrobiales</taxon>
        <taxon>Afifellaceae</taxon>
        <taxon>Faunimonas</taxon>
    </lineage>
</organism>
<dbReference type="SUPFAM" id="SSF51569">
    <property type="entry name" value="Aldolase"/>
    <property type="match status" value="1"/>
</dbReference>